<organism evidence="3 4">
    <name type="scientific">Musicola paradisiaca (strain Ech703)</name>
    <name type="common">Dickeya paradisiaca</name>
    <name type="synonym">Dickeya dadantii</name>
    <dbReference type="NCBI Taxonomy" id="579405"/>
    <lineage>
        <taxon>Bacteria</taxon>
        <taxon>Pseudomonadati</taxon>
        <taxon>Pseudomonadota</taxon>
        <taxon>Gammaproteobacteria</taxon>
        <taxon>Enterobacterales</taxon>
        <taxon>Pectobacteriaceae</taxon>
        <taxon>Musicola</taxon>
    </lineage>
</organism>
<feature type="domain" description="PRD" evidence="2">
    <location>
        <begin position="65"/>
        <end position="170"/>
    </location>
</feature>
<evidence type="ECO:0000256" key="1">
    <source>
        <dbReference type="ARBA" id="ARBA00022737"/>
    </source>
</evidence>
<dbReference type="STRING" id="579405.Dd703_0762"/>
<evidence type="ECO:0000259" key="2">
    <source>
        <dbReference type="PROSITE" id="PS51372"/>
    </source>
</evidence>
<dbReference type="AlphaFoldDB" id="C6CA98"/>
<dbReference type="InterPro" id="IPR011608">
    <property type="entry name" value="PRD"/>
</dbReference>
<dbReference type="Gene3D" id="2.30.24.10">
    <property type="entry name" value="CAT RNA-binding domain"/>
    <property type="match status" value="1"/>
</dbReference>
<feature type="domain" description="PRD" evidence="2">
    <location>
        <begin position="171"/>
        <end position="280"/>
    </location>
</feature>
<dbReference type="InterPro" id="IPR004341">
    <property type="entry name" value="CAT_RNA-bd_dom"/>
</dbReference>
<dbReference type="Gene3D" id="1.10.1790.10">
    <property type="entry name" value="PRD domain"/>
    <property type="match status" value="2"/>
</dbReference>
<proteinExistence type="predicted"/>
<dbReference type="SUPFAM" id="SSF63520">
    <property type="entry name" value="PTS-regulatory domain, PRD"/>
    <property type="match status" value="2"/>
</dbReference>
<accession>C6CA98</accession>
<dbReference type="Pfam" id="PF00874">
    <property type="entry name" value="PRD"/>
    <property type="match status" value="2"/>
</dbReference>
<keyword evidence="1" id="KW-0677">Repeat</keyword>
<gene>
    <name evidence="3" type="ordered locus">Dd703_0762</name>
</gene>
<dbReference type="RefSeq" id="WP_012764392.1">
    <property type="nucleotide sequence ID" value="NC_012880.1"/>
</dbReference>
<reference evidence="3" key="1">
    <citation type="submission" date="2009-06" db="EMBL/GenBank/DDBJ databases">
        <title>Complete sequence of Dickeya dadantii Ech703.</title>
        <authorList>
            <consortium name="US DOE Joint Genome Institute"/>
            <person name="Lucas S."/>
            <person name="Copeland A."/>
            <person name="Lapidus A."/>
            <person name="Glavina del Rio T."/>
            <person name="Dalin E."/>
            <person name="Tice H."/>
            <person name="Bruce D."/>
            <person name="Goodwin L."/>
            <person name="Pitluck S."/>
            <person name="Chertkov O."/>
            <person name="Brettin T."/>
            <person name="Detter J.C."/>
            <person name="Han C."/>
            <person name="Larimer F."/>
            <person name="Land M."/>
            <person name="Hauser L."/>
            <person name="Kyrpides N."/>
            <person name="Mikhailova N."/>
            <person name="Balakrishnan V."/>
            <person name="Glasner J."/>
            <person name="Perna N.T."/>
        </authorList>
    </citation>
    <scope>NUCLEOTIDE SEQUENCE [LARGE SCALE GENOMIC DNA]</scope>
    <source>
        <strain evidence="3">Ech703</strain>
    </source>
</reference>
<keyword evidence="4" id="KW-1185">Reference proteome</keyword>
<dbReference type="NCBIfam" id="NF046042">
    <property type="entry name" value="LicT"/>
    <property type="match status" value="1"/>
</dbReference>
<protein>
    <submittedName>
        <fullName evidence="3">Transcriptional antiterminator, BglG</fullName>
    </submittedName>
</protein>
<evidence type="ECO:0000313" key="4">
    <source>
        <dbReference type="Proteomes" id="UP000002734"/>
    </source>
</evidence>
<name>C6CA98_MUSP7</name>
<dbReference type="Pfam" id="PF03123">
    <property type="entry name" value="CAT_RBD"/>
    <property type="match status" value="1"/>
</dbReference>
<dbReference type="GO" id="GO:0003723">
    <property type="term" value="F:RNA binding"/>
    <property type="evidence" value="ECO:0007669"/>
    <property type="project" value="InterPro"/>
</dbReference>
<dbReference type="PANTHER" id="PTHR30185">
    <property type="entry name" value="CRYPTIC BETA-GLUCOSIDE BGL OPERON ANTITERMINATOR"/>
    <property type="match status" value="1"/>
</dbReference>
<evidence type="ECO:0000313" key="3">
    <source>
        <dbReference type="EMBL" id="ACS84573.1"/>
    </source>
</evidence>
<dbReference type="InterPro" id="IPR036634">
    <property type="entry name" value="PRD_sf"/>
</dbReference>
<dbReference type="Proteomes" id="UP000002734">
    <property type="component" value="Chromosome"/>
</dbReference>
<dbReference type="SUPFAM" id="SSF50151">
    <property type="entry name" value="SacY-like RNA-binding domain"/>
    <property type="match status" value="1"/>
</dbReference>
<dbReference type="InterPro" id="IPR050661">
    <property type="entry name" value="BglG_antiterminators"/>
</dbReference>
<dbReference type="InterPro" id="IPR036650">
    <property type="entry name" value="CAT_RNA-bd_dom_sf"/>
</dbReference>
<dbReference type="PROSITE" id="PS51372">
    <property type="entry name" value="PRD_2"/>
    <property type="match status" value="2"/>
</dbReference>
<dbReference type="PANTHER" id="PTHR30185:SF15">
    <property type="entry name" value="CRYPTIC BETA-GLUCOSIDE BGL OPERON ANTITERMINATOR"/>
    <property type="match status" value="1"/>
</dbReference>
<dbReference type="HOGENOM" id="CLU_078802_0_0_6"/>
<dbReference type="SMART" id="SM01061">
    <property type="entry name" value="CAT_RBD"/>
    <property type="match status" value="1"/>
</dbReference>
<sequence>MRITQVLNNNVVSVIDNQGQELILTGCGLGFHSHTGEEVDDSRIEKIFRLQDDAISARFKDLVHEVPLAVLQLTDDIVELARRTLQQRLSEGIYVTLADHLTFALNCQRDGTVIRNPLHWEVRRFYRQEYAVAAQALALIAEKLHVSLPEDEACSIALHIVNAELNDDIGNMRQITQLIYQVQNIVKYYFQVSLDENSSNYHRFITHLKFFAQRVVEGMTLENDDGDLFTMVQQRYQKTLGCVEAISLFINNHYHHVMSNSEKLYLTIHIDNIIHRLHHSE</sequence>
<dbReference type="eggNOG" id="COG3711">
    <property type="taxonomic scope" value="Bacteria"/>
</dbReference>
<dbReference type="GO" id="GO:0006355">
    <property type="term" value="P:regulation of DNA-templated transcription"/>
    <property type="evidence" value="ECO:0007669"/>
    <property type="project" value="InterPro"/>
</dbReference>
<dbReference type="EMBL" id="CP001654">
    <property type="protein sequence ID" value="ACS84573.1"/>
    <property type="molecule type" value="Genomic_DNA"/>
</dbReference>
<dbReference type="KEGG" id="dda:Dd703_0762"/>